<organism evidence="2 3">
    <name type="scientific">Favolaschia claudopus</name>
    <dbReference type="NCBI Taxonomy" id="2862362"/>
    <lineage>
        <taxon>Eukaryota</taxon>
        <taxon>Fungi</taxon>
        <taxon>Dikarya</taxon>
        <taxon>Basidiomycota</taxon>
        <taxon>Agaricomycotina</taxon>
        <taxon>Agaricomycetes</taxon>
        <taxon>Agaricomycetidae</taxon>
        <taxon>Agaricales</taxon>
        <taxon>Marasmiineae</taxon>
        <taxon>Mycenaceae</taxon>
        <taxon>Favolaschia</taxon>
    </lineage>
</organism>
<gene>
    <name evidence="2" type="ORF">R3P38DRAFT_2799649</name>
</gene>
<protein>
    <submittedName>
        <fullName evidence="2">Uncharacterized protein</fullName>
    </submittedName>
</protein>
<name>A0AAW0A0P7_9AGAR</name>
<evidence type="ECO:0000313" key="2">
    <source>
        <dbReference type="EMBL" id="KAK6996786.1"/>
    </source>
</evidence>
<proteinExistence type="predicted"/>
<dbReference type="Proteomes" id="UP001362999">
    <property type="component" value="Unassembled WGS sequence"/>
</dbReference>
<evidence type="ECO:0000256" key="1">
    <source>
        <dbReference type="SAM" id="MobiDB-lite"/>
    </source>
</evidence>
<feature type="region of interest" description="Disordered" evidence="1">
    <location>
        <begin position="1"/>
        <end position="172"/>
    </location>
</feature>
<comment type="caution">
    <text evidence="2">The sequence shown here is derived from an EMBL/GenBank/DDBJ whole genome shotgun (WGS) entry which is preliminary data.</text>
</comment>
<evidence type="ECO:0000313" key="3">
    <source>
        <dbReference type="Proteomes" id="UP001362999"/>
    </source>
</evidence>
<sequence length="649" mass="71778">MSEEQQPIFATPRRKTARMSTGGKPPPIKSSRVSKFFDLEAEESGDNTASEGHNTSNEDDGEEGLLNHSSSIPWERTPTPPRADRTVNRKDIKVPESGSTEAKDVSFDTVEQTPSRVTRSKSKGRSGGVVKKWDPKTHQVLDTQGYDQSESDGRAGIATPSMKLGQETPDSQRKLRTLSLTAIKPSGEKQTGFITLHGEDAEYTIYFGSLSGMLMFIFREYEAWKREQARAKFGGDKGVAAGINAGKRQVISSSFVEIDLTKSSLPSPEIEESTSIVQAKTVDKGKKAVKRKRVNSIESVDAPASSPAELFAAKRSEAAASPPKKITKSNDHVEETVLEEYDVKRVSASSLPAQCQVTNRELQDSMTHHVYIGLPKLLYAVFWSIAGTFIAWSSREGPGMFMISEFASSTPDVDFETLWSCFVFVSKEQFVNLARANPLDFSATSTIYSTDMKRWVLEFKERTAICVSIVCVVSSAVTKARHVNPPSPGSKKANKVPVLKFVTGIHLSQDYDRVVGLLRTVFQHPEMHAQLNEDAITFGTKSTSIEKLTSGTRSSATKYRTSNFTSSQDSLTWEDEVPVYDARHTSFRAERDIDNLDRMLPRYENNGGEIPNGSCALVAYSVSQYKKMPGEEEHISFNIRFAVVLAEPK</sequence>
<accession>A0AAW0A0P7</accession>
<dbReference type="AlphaFoldDB" id="A0AAW0A0P7"/>
<dbReference type="EMBL" id="JAWWNJ010000096">
    <property type="protein sequence ID" value="KAK6996786.1"/>
    <property type="molecule type" value="Genomic_DNA"/>
</dbReference>
<feature type="compositionally biased region" description="Basic and acidic residues" evidence="1">
    <location>
        <begin position="82"/>
        <end position="94"/>
    </location>
</feature>
<keyword evidence="3" id="KW-1185">Reference proteome</keyword>
<feature type="compositionally biased region" description="Polar residues" evidence="1">
    <location>
        <begin position="46"/>
        <end position="55"/>
    </location>
</feature>
<reference evidence="2 3" key="1">
    <citation type="journal article" date="2024" name="J Genomics">
        <title>Draft genome sequencing and assembly of Favolaschia claudopus CIRM-BRFM 2984 isolated from oak limbs.</title>
        <authorList>
            <person name="Navarro D."/>
            <person name="Drula E."/>
            <person name="Chaduli D."/>
            <person name="Cazenave R."/>
            <person name="Ahrendt S."/>
            <person name="Wang J."/>
            <person name="Lipzen A."/>
            <person name="Daum C."/>
            <person name="Barry K."/>
            <person name="Grigoriev I.V."/>
            <person name="Favel A."/>
            <person name="Rosso M.N."/>
            <person name="Martin F."/>
        </authorList>
    </citation>
    <scope>NUCLEOTIDE SEQUENCE [LARGE SCALE GENOMIC DNA]</scope>
    <source>
        <strain evidence="2 3">CIRM-BRFM 2984</strain>
    </source>
</reference>